<dbReference type="EMBL" id="CAJNOC010006341">
    <property type="protein sequence ID" value="CAF1075751.1"/>
    <property type="molecule type" value="Genomic_DNA"/>
</dbReference>
<evidence type="ECO:0000313" key="2">
    <source>
        <dbReference type="EMBL" id="CAF1075751.1"/>
    </source>
</evidence>
<sequence length="168" mass="20129">MLKETIDKYYSESPKMEDAIASSKEKLLKETLLQFSRQLEDRLDKITYEFIEANIDTVDKRIIKKKNYYTPLYLYAVDMLPPKGTKNKDDPDCRELITEFLEKKSSKGKFICEKWLNENNFDYKLDDDEANDDEKFQFNQIENHSKKRKASKSRNAKKKKKKTFEFCY</sequence>
<keyword evidence="3" id="KW-1185">Reference proteome</keyword>
<name>A0A814MA57_9BILA</name>
<comment type="caution">
    <text evidence="2">The sequence shown here is derived from an EMBL/GenBank/DDBJ whole genome shotgun (WGS) entry which is preliminary data.</text>
</comment>
<evidence type="ECO:0000256" key="1">
    <source>
        <dbReference type="SAM" id="MobiDB-lite"/>
    </source>
</evidence>
<feature type="compositionally biased region" description="Basic residues" evidence="1">
    <location>
        <begin position="145"/>
        <end position="162"/>
    </location>
</feature>
<evidence type="ECO:0000313" key="3">
    <source>
        <dbReference type="Proteomes" id="UP000663879"/>
    </source>
</evidence>
<accession>A0A814MA57</accession>
<gene>
    <name evidence="2" type="ORF">OXX778_LOCUS19954</name>
</gene>
<feature type="region of interest" description="Disordered" evidence="1">
    <location>
        <begin position="137"/>
        <end position="168"/>
    </location>
</feature>
<protein>
    <submittedName>
        <fullName evidence="2">Uncharacterized protein</fullName>
    </submittedName>
</protein>
<dbReference type="Proteomes" id="UP000663879">
    <property type="component" value="Unassembled WGS sequence"/>
</dbReference>
<organism evidence="2 3">
    <name type="scientific">Brachionus calyciflorus</name>
    <dbReference type="NCBI Taxonomy" id="104777"/>
    <lineage>
        <taxon>Eukaryota</taxon>
        <taxon>Metazoa</taxon>
        <taxon>Spiralia</taxon>
        <taxon>Gnathifera</taxon>
        <taxon>Rotifera</taxon>
        <taxon>Eurotatoria</taxon>
        <taxon>Monogononta</taxon>
        <taxon>Pseudotrocha</taxon>
        <taxon>Ploima</taxon>
        <taxon>Brachionidae</taxon>
        <taxon>Brachionus</taxon>
    </lineage>
</organism>
<dbReference type="AlphaFoldDB" id="A0A814MA57"/>
<reference evidence="2" key="1">
    <citation type="submission" date="2021-02" db="EMBL/GenBank/DDBJ databases">
        <authorList>
            <person name="Nowell W R."/>
        </authorList>
    </citation>
    <scope>NUCLEOTIDE SEQUENCE</scope>
    <source>
        <strain evidence="2">Ploen Becks lab</strain>
    </source>
</reference>
<proteinExistence type="predicted"/>